<evidence type="ECO:0000256" key="2">
    <source>
        <dbReference type="SAM" id="SignalP"/>
    </source>
</evidence>
<gene>
    <name evidence="3" type="ORF">MACJ_003351</name>
</gene>
<sequence length="240" mass="27530">MGPNLVLNRFISFTFGFLVVNAFANPDLERFYEIHPLFKQRDYAFLNFYELDSKNFKRFEKDVKGLTRYLQTKAGYDNSKVIGLKDLKTTDSLNKYQYIGIQTWYSPEHMKTAVDSLFSQKIISKLNLKSPFNSIILAGLGKKGTVLPRFEALKYSKSDDDYMEDEEDQSDEDDDEHLDEKSDTVDAAEKAESKYASEAAEADNSKKKGRENGNLAYLMDQMVKLSLELKQITNEINSIA</sequence>
<feature type="compositionally biased region" description="Acidic residues" evidence="1">
    <location>
        <begin position="161"/>
        <end position="177"/>
    </location>
</feature>
<dbReference type="EMBL" id="CP056065">
    <property type="protein sequence ID" value="UVC54023.1"/>
    <property type="molecule type" value="Genomic_DNA"/>
</dbReference>
<accession>A0A976SK84</accession>
<evidence type="ECO:0000313" key="4">
    <source>
        <dbReference type="Proteomes" id="UP000244803"/>
    </source>
</evidence>
<keyword evidence="2" id="KW-0732">Signal</keyword>
<proteinExistence type="predicted"/>
<protein>
    <submittedName>
        <fullName evidence="3">Uncharacterized protein</fullName>
    </submittedName>
</protein>
<feature type="compositionally biased region" description="Basic and acidic residues" evidence="1">
    <location>
        <begin position="178"/>
        <end position="195"/>
    </location>
</feature>
<evidence type="ECO:0000256" key="1">
    <source>
        <dbReference type="SAM" id="MobiDB-lite"/>
    </source>
</evidence>
<feature type="chain" id="PRO_5037217119" evidence="2">
    <location>
        <begin position="25"/>
        <end position="240"/>
    </location>
</feature>
<evidence type="ECO:0000313" key="3">
    <source>
        <dbReference type="EMBL" id="UVC54023.1"/>
    </source>
</evidence>
<dbReference type="AlphaFoldDB" id="A0A976SK84"/>
<feature type="signal peptide" evidence="2">
    <location>
        <begin position="1"/>
        <end position="24"/>
    </location>
</feature>
<reference evidence="3" key="1">
    <citation type="submission" date="2022-07" db="EMBL/GenBank/DDBJ databases">
        <title>Evaluation of T. orientalis genome assembly methods using nanopore sequencing and analysis of variation between genomes.</title>
        <authorList>
            <person name="Yam J."/>
            <person name="Micallef M.L."/>
            <person name="Liu M."/>
            <person name="Djordjevic S.P."/>
            <person name="Bogema D.R."/>
            <person name="Jenkins C."/>
        </authorList>
    </citation>
    <scope>NUCLEOTIDE SEQUENCE</scope>
    <source>
        <strain evidence="3">Fish Creek</strain>
    </source>
</reference>
<organism evidence="3 4">
    <name type="scientific">Theileria orientalis</name>
    <dbReference type="NCBI Taxonomy" id="68886"/>
    <lineage>
        <taxon>Eukaryota</taxon>
        <taxon>Sar</taxon>
        <taxon>Alveolata</taxon>
        <taxon>Apicomplexa</taxon>
        <taxon>Aconoidasida</taxon>
        <taxon>Piroplasmida</taxon>
        <taxon>Theileriidae</taxon>
        <taxon>Theileria</taxon>
    </lineage>
</organism>
<feature type="region of interest" description="Disordered" evidence="1">
    <location>
        <begin position="158"/>
        <end position="211"/>
    </location>
</feature>
<dbReference type="Proteomes" id="UP000244803">
    <property type="component" value="Chromosome 1"/>
</dbReference>
<name>A0A976SK84_THEOR</name>